<dbReference type="Pfam" id="PF12417">
    <property type="entry name" value="DUF3669"/>
    <property type="match status" value="1"/>
</dbReference>
<evidence type="ECO:0000313" key="3">
    <source>
        <dbReference type="Proteomes" id="UP000283841"/>
    </source>
</evidence>
<feature type="domain" description="DUF3669" evidence="1">
    <location>
        <begin position="341"/>
        <end position="409"/>
    </location>
</feature>
<keyword evidence="3" id="KW-1185">Reference proteome</keyword>
<sequence length="449" mass="50712">MSSSRRTQDASDESNVSQLSDTLRALIVLTNELSAQLDSQKNQEVQQQLQLSDDSSPETILTRVLSPQSITSTASSFAAFHQSHQHVAVTYRVIGFGQCGLVFERPGRGFVVKVAKPAYEEALWADFTAHHQVRQAFEQYQQQHNQDMECHVPKVFSYVPKTNQTWWELNSPFFAEVHESVPLPAMALITERIFPLPKIARQALINKYCPPELRPTVSADPTNRDCLARIYLGRRRLAGGLPAPNFTLRNYNLCLDQMLELNLPVKSLASAMGEALALIHWCANVDGYDIEFVLGGEGDVVYTRDMSSILTLTRSQLLAMQPHTDLESMMSVNFKRRTTRLWVLDFNLCSLWQESAGWENPDALVAHLVTAFFENDPYYPLPLMELDIDRELWTVFSNAYLDTAAQTLSAPGKDMRLADLPQKFIDACILREREALAKNLGHGHRELKG</sequence>
<protein>
    <submittedName>
        <fullName evidence="2">Zinc finger protein-domain-containing protein</fullName>
    </submittedName>
</protein>
<organism evidence="2 3">
    <name type="scientific">Byssochlamys spectabilis</name>
    <name type="common">Paecilomyces variotii</name>
    <dbReference type="NCBI Taxonomy" id="264951"/>
    <lineage>
        <taxon>Eukaryota</taxon>
        <taxon>Fungi</taxon>
        <taxon>Dikarya</taxon>
        <taxon>Ascomycota</taxon>
        <taxon>Pezizomycotina</taxon>
        <taxon>Eurotiomycetes</taxon>
        <taxon>Eurotiomycetidae</taxon>
        <taxon>Eurotiales</taxon>
        <taxon>Thermoascaceae</taxon>
        <taxon>Paecilomyces</taxon>
    </lineage>
</organism>
<dbReference type="VEuPathDB" id="FungiDB:C8Q69DRAFT_457048"/>
<reference evidence="2 3" key="1">
    <citation type="journal article" date="2018" name="Front. Microbiol.">
        <title>Genomic and genetic insights into a cosmopolitan fungus, Paecilomyces variotii (Eurotiales).</title>
        <authorList>
            <person name="Urquhart A.S."/>
            <person name="Mondo S.J."/>
            <person name="Makela M.R."/>
            <person name="Hane J.K."/>
            <person name="Wiebenga A."/>
            <person name="He G."/>
            <person name="Mihaltcheva S."/>
            <person name="Pangilinan J."/>
            <person name="Lipzen A."/>
            <person name="Barry K."/>
            <person name="de Vries R.P."/>
            <person name="Grigoriev I.V."/>
            <person name="Idnurm A."/>
        </authorList>
    </citation>
    <scope>NUCLEOTIDE SEQUENCE [LARGE SCALE GENOMIC DNA]</scope>
    <source>
        <strain evidence="2 3">CBS 101075</strain>
    </source>
</reference>
<gene>
    <name evidence="2" type="ORF">C8Q69DRAFT_457048</name>
</gene>
<dbReference type="AlphaFoldDB" id="A0A443I1E2"/>
<dbReference type="EMBL" id="RCNU01000002">
    <property type="protein sequence ID" value="RWQ97884.1"/>
    <property type="molecule type" value="Genomic_DNA"/>
</dbReference>
<dbReference type="Proteomes" id="UP000283841">
    <property type="component" value="Unassembled WGS sequence"/>
</dbReference>
<comment type="caution">
    <text evidence="2">The sequence shown here is derived from an EMBL/GenBank/DDBJ whole genome shotgun (WGS) entry which is preliminary data.</text>
</comment>
<proteinExistence type="predicted"/>
<dbReference type="InterPro" id="IPR022137">
    <property type="entry name" value="Znf_prot_DUF3669"/>
</dbReference>
<evidence type="ECO:0000259" key="1">
    <source>
        <dbReference type="Pfam" id="PF12417"/>
    </source>
</evidence>
<evidence type="ECO:0000313" key="2">
    <source>
        <dbReference type="EMBL" id="RWQ97884.1"/>
    </source>
</evidence>
<dbReference type="PANTHER" id="PTHR40780">
    <property type="entry name" value="DUF3669 DOMAIN-CONTAINING PROTEIN"/>
    <property type="match status" value="1"/>
</dbReference>
<accession>A0A443I1E2</accession>
<dbReference type="PANTHER" id="PTHR40780:SF2">
    <property type="entry name" value="DUF3669 DOMAIN-CONTAINING PROTEIN"/>
    <property type="match status" value="1"/>
</dbReference>
<name>A0A443I1E2_BYSSP</name>
<dbReference type="GeneID" id="39599152"/>
<dbReference type="RefSeq" id="XP_028487529.1">
    <property type="nucleotide sequence ID" value="XM_028629875.1"/>
</dbReference>